<accession>A0ABS2NZT8</accession>
<dbReference type="RefSeq" id="WP_204415763.1">
    <property type="nucleotide sequence ID" value="NZ_JAFBED010000004.1"/>
</dbReference>
<keyword evidence="3" id="KW-1185">Reference proteome</keyword>
<dbReference type="Proteomes" id="UP000737402">
    <property type="component" value="Unassembled WGS sequence"/>
</dbReference>
<sequence>MKKRMIFLSLMFSLLIGCQPSENPKEVVDPSPISEEEVSDKEKPVSYSIEDIQQIEAPFDSFGAVVEWLNDETVLYIMEASGKNEVHAFNVLSGESTLFFTSDSPILTVEANSTYDLFAIQTAPSYTEGHLSVVDASGNLVGNWEFPESQDLVYSWNPYTNKHIAVSSFHEDWTFEGYVLDIFSKEMTSENFTNPFVQWLGESKVGYINWDQDEPSLSAPLLSYDVRTGNSEMLMDNVIMYTAFSDFVMTMTRDMEDEMVAEYSFLDILNFSNVHQFKAPLVSMYSNYVTPFYEFVSTTNEFFTFIPTSSGAVEGLSASFQFISFGLDKGEKEILLENLENKPIKFSPNGQFCLYGFQLEQLIFIPEKEMIDLVEYS</sequence>
<proteinExistence type="predicted"/>
<evidence type="ECO:0000313" key="2">
    <source>
        <dbReference type="EMBL" id="MBM7620219.1"/>
    </source>
</evidence>
<protein>
    <recommendedName>
        <fullName evidence="1">YqgU-like 6-bladed beta-propeller domain-containing protein</fullName>
    </recommendedName>
</protein>
<gene>
    <name evidence="2" type="ORF">JOC95_002072</name>
</gene>
<feature type="domain" description="YqgU-like 6-bladed beta-propeller" evidence="1">
    <location>
        <begin position="90"/>
        <end position="356"/>
    </location>
</feature>
<evidence type="ECO:0000259" key="1">
    <source>
        <dbReference type="Pfam" id="PF21101"/>
    </source>
</evidence>
<reference evidence="2 3" key="1">
    <citation type="submission" date="2021-01" db="EMBL/GenBank/DDBJ databases">
        <title>Genomic Encyclopedia of Type Strains, Phase IV (KMG-IV): sequencing the most valuable type-strain genomes for metagenomic binning, comparative biology and taxonomic classification.</title>
        <authorList>
            <person name="Goeker M."/>
        </authorList>
    </citation>
    <scope>NUCLEOTIDE SEQUENCE [LARGE SCALE GENOMIC DNA]</scope>
    <source>
        <strain evidence="2 3">DSM 25879</strain>
    </source>
</reference>
<dbReference type="Pfam" id="PF21101">
    <property type="entry name" value="YqgU"/>
    <property type="match status" value="1"/>
</dbReference>
<comment type="caution">
    <text evidence="2">The sequence shown here is derived from an EMBL/GenBank/DDBJ whole genome shotgun (WGS) entry which is preliminary data.</text>
</comment>
<evidence type="ECO:0000313" key="3">
    <source>
        <dbReference type="Proteomes" id="UP000737402"/>
    </source>
</evidence>
<dbReference type="SUPFAM" id="SSF69322">
    <property type="entry name" value="Tricorn protease domain 2"/>
    <property type="match status" value="1"/>
</dbReference>
<dbReference type="EMBL" id="JAFBED010000004">
    <property type="protein sequence ID" value="MBM7620219.1"/>
    <property type="molecule type" value="Genomic_DNA"/>
</dbReference>
<organism evidence="2 3">
    <name type="scientific">Sutcliffiella tianshenii</name>
    <dbReference type="NCBI Taxonomy" id="1463404"/>
    <lineage>
        <taxon>Bacteria</taxon>
        <taxon>Bacillati</taxon>
        <taxon>Bacillota</taxon>
        <taxon>Bacilli</taxon>
        <taxon>Bacillales</taxon>
        <taxon>Bacillaceae</taxon>
        <taxon>Sutcliffiella</taxon>
    </lineage>
</organism>
<dbReference type="PROSITE" id="PS51257">
    <property type="entry name" value="PROKAR_LIPOPROTEIN"/>
    <property type="match status" value="1"/>
</dbReference>
<name>A0ABS2NZT8_9BACI</name>
<dbReference type="InterPro" id="IPR048421">
    <property type="entry name" value="YqgU_beta-prop"/>
</dbReference>